<evidence type="ECO:0000313" key="2">
    <source>
        <dbReference type="EMBL" id="TWF84609.1"/>
    </source>
</evidence>
<evidence type="ECO:0000256" key="1">
    <source>
        <dbReference type="SAM" id="MobiDB-lite"/>
    </source>
</evidence>
<name>A0A561TBX8_9ACTN</name>
<comment type="caution">
    <text evidence="2">The sequence shown here is derived from an EMBL/GenBank/DDBJ whole genome shotgun (WGS) entry which is preliminary data.</text>
</comment>
<proteinExistence type="predicted"/>
<feature type="region of interest" description="Disordered" evidence="1">
    <location>
        <begin position="66"/>
        <end position="85"/>
    </location>
</feature>
<protein>
    <submittedName>
        <fullName evidence="2">Uncharacterized protein</fullName>
    </submittedName>
</protein>
<feature type="region of interest" description="Disordered" evidence="1">
    <location>
        <begin position="110"/>
        <end position="137"/>
    </location>
</feature>
<feature type="region of interest" description="Disordered" evidence="1">
    <location>
        <begin position="219"/>
        <end position="244"/>
    </location>
</feature>
<dbReference type="Proteomes" id="UP000316603">
    <property type="component" value="Unassembled WGS sequence"/>
</dbReference>
<feature type="region of interest" description="Disordered" evidence="1">
    <location>
        <begin position="1"/>
        <end position="22"/>
    </location>
</feature>
<accession>A0A561TBX8</accession>
<reference evidence="2 3" key="1">
    <citation type="submission" date="2019-06" db="EMBL/GenBank/DDBJ databases">
        <title>Sequencing the genomes of 1000 actinobacteria strains.</title>
        <authorList>
            <person name="Klenk H.-P."/>
        </authorList>
    </citation>
    <scope>NUCLEOTIDE SEQUENCE [LARGE SCALE GENOMIC DNA]</scope>
    <source>
        <strain evidence="2 3">DSM 41695</strain>
    </source>
</reference>
<evidence type="ECO:0000313" key="3">
    <source>
        <dbReference type="Proteomes" id="UP000316603"/>
    </source>
</evidence>
<dbReference type="AlphaFoldDB" id="A0A561TBX8"/>
<keyword evidence="3" id="KW-1185">Reference proteome</keyword>
<organism evidence="2 3">
    <name type="scientific">Streptomyces capillispiralis</name>
    <dbReference type="NCBI Taxonomy" id="68182"/>
    <lineage>
        <taxon>Bacteria</taxon>
        <taxon>Bacillati</taxon>
        <taxon>Actinomycetota</taxon>
        <taxon>Actinomycetes</taxon>
        <taxon>Kitasatosporales</taxon>
        <taxon>Streptomycetaceae</taxon>
        <taxon>Streptomyces</taxon>
    </lineage>
</organism>
<sequence length="244" mass="25936">MSNDTFRPSSSSRKPPGGDVGAVGEGVGAVSFGDGARNITLCESRVAVMITPSETKPSGNRTCNGGVRGCTRGRRRRTGCGWKRSSAAQTVTMPVSKNCGTMRTSRLVTAAPKVPRSPTRKATGHGGSSDRAGDVFRAPPDPPLCPPLSRHFRNMLEAGGKRARQGPIRSLCGPPCAEFVWHSGLLADQHRRTRVRYGVESSGEVVACSPRRHLRSCPGHSTVTPFAMRRSVTGPGRRGGVHRA</sequence>
<dbReference type="EMBL" id="VIWV01000001">
    <property type="protein sequence ID" value="TWF84609.1"/>
    <property type="molecule type" value="Genomic_DNA"/>
</dbReference>
<gene>
    <name evidence="2" type="ORF">FHX78_111544</name>
</gene>